<dbReference type="AlphaFoldDB" id="A0A486F3I2"/>
<evidence type="ECO:0000313" key="4">
    <source>
        <dbReference type="Proteomes" id="UP000479475"/>
    </source>
</evidence>
<gene>
    <name evidence="1" type="ORF">G4V31_29195</name>
    <name evidence="2" type="ORF">SAMEA3499901_02847</name>
</gene>
<dbReference type="EMBL" id="JAAKYD010000082">
    <property type="protein sequence ID" value="NGN76134.1"/>
    <property type="molecule type" value="Genomic_DNA"/>
</dbReference>
<reference evidence="1 4" key="2">
    <citation type="submission" date="2020-02" db="EMBL/GenBank/DDBJ databases">
        <title>Klebsiella pneumoniae genome sequencing and assembly.</title>
        <authorList>
            <person name="Starkova P.S."/>
            <person name="Sulyan O.S."/>
            <person name="Likholetova D.V."/>
            <person name="Ageevets V.A."/>
            <person name="Lazareva I.V."/>
            <person name="Sopova J.V."/>
            <person name="Sidorenko S.V."/>
        </authorList>
    </citation>
    <scope>NUCLEOTIDE SEQUENCE [LARGE SCALE GENOMIC DNA]</scope>
    <source>
        <strain evidence="1 4">2429</strain>
    </source>
</reference>
<evidence type="ECO:0000313" key="2">
    <source>
        <dbReference type="EMBL" id="SXN31815.1"/>
    </source>
</evidence>
<evidence type="ECO:0000313" key="1">
    <source>
        <dbReference type="EMBL" id="NGN76134.1"/>
    </source>
</evidence>
<reference evidence="2 3" key="1">
    <citation type="submission" date="2018-08" db="EMBL/GenBank/DDBJ databases">
        <authorList>
            <consortium name="Pathogen Informatics"/>
        </authorList>
    </citation>
    <scope>NUCLEOTIDE SEQUENCE [LARGE SCALE GENOMIC DNA]</scope>
    <source>
        <strain evidence="2 3">EuSCAPE_AT029</strain>
    </source>
</reference>
<protein>
    <submittedName>
        <fullName evidence="2">Uncharacterized protein</fullName>
    </submittedName>
</protein>
<sequence>MNFKRYLCQEFIEAEVGCSDPTQLGQYKDRIDSIQLSASKLSDLKNAIRTDSTDVFYKASVSFLESLYSLRRGHSSWAIIKLYYSIFYSLRAFLLLEGYSIFKNGKGDIFFLECVENAVPIRISTNKIKGDHKTTIKAFAELCKSHKLNTNTIDSISVFEWAIQCRELVNYRSSSFIEPDYGYEAVPEDLRDLNRLEGLLANYINDPYYTYCFLEEHSLLATASVLMNELVDMFRNDGVAFLTDERHVFLKAIIKKSGLMNMSVLRGLFLNDADILIMEE</sequence>
<name>A0A486F3I2_KLEPN</name>
<evidence type="ECO:0000313" key="3">
    <source>
        <dbReference type="Proteomes" id="UP000259975"/>
    </source>
</evidence>
<comment type="caution">
    <text evidence="2">The sequence shown here is derived from an EMBL/GenBank/DDBJ whole genome shotgun (WGS) entry which is preliminary data.</text>
</comment>
<organism evidence="2 3">
    <name type="scientific">Klebsiella pneumoniae</name>
    <dbReference type="NCBI Taxonomy" id="573"/>
    <lineage>
        <taxon>Bacteria</taxon>
        <taxon>Pseudomonadati</taxon>
        <taxon>Pseudomonadota</taxon>
        <taxon>Gammaproteobacteria</taxon>
        <taxon>Enterobacterales</taxon>
        <taxon>Enterobacteriaceae</taxon>
        <taxon>Klebsiella/Raoultella group</taxon>
        <taxon>Klebsiella</taxon>
        <taxon>Klebsiella pneumoniae complex</taxon>
    </lineage>
</organism>
<dbReference type="RefSeq" id="WP_022631188.1">
    <property type="nucleotide sequence ID" value="NZ_CAAGZV010000003.1"/>
</dbReference>
<dbReference type="Proteomes" id="UP000259975">
    <property type="component" value="Unassembled WGS sequence"/>
</dbReference>
<dbReference type="EMBL" id="UKGE01000011">
    <property type="protein sequence ID" value="SXN31815.1"/>
    <property type="molecule type" value="Genomic_DNA"/>
</dbReference>
<dbReference type="Gene3D" id="1.20.120.330">
    <property type="entry name" value="Nucleotidyltransferases domain 2"/>
    <property type="match status" value="1"/>
</dbReference>
<dbReference type="Proteomes" id="UP000479475">
    <property type="component" value="Unassembled WGS sequence"/>
</dbReference>
<accession>A0A486F3I2</accession>
<proteinExistence type="predicted"/>